<dbReference type="EMBL" id="JACGWN010000003">
    <property type="protein sequence ID" value="KAL0456027.1"/>
    <property type="molecule type" value="Genomic_DNA"/>
</dbReference>
<name>A0AAW2XPF0_9LAMI</name>
<sequence>MRLGMLGRLCPGLTYVDLTGFQGILDSGIVPLVQRSGVGLVKVNLSRCVNLTDNLVAEITKLHGRTLEILNLDGCRCIIDVSLKAIARNCSLLSKLDVS</sequence>
<dbReference type="AlphaFoldDB" id="A0AAW2XPF0"/>
<dbReference type="Gene3D" id="3.80.10.10">
    <property type="entry name" value="Ribonuclease Inhibitor"/>
    <property type="match status" value="1"/>
</dbReference>
<gene>
    <name evidence="1" type="ORF">Slati_0941900</name>
</gene>
<organism evidence="1">
    <name type="scientific">Sesamum latifolium</name>
    <dbReference type="NCBI Taxonomy" id="2727402"/>
    <lineage>
        <taxon>Eukaryota</taxon>
        <taxon>Viridiplantae</taxon>
        <taxon>Streptophyta</taxon>
        <taxon>Embryophyta</taxon>
        <taxon>Tracheophyta</taxon>
        <taxon>Spermatophyta</taxon>
        <taxon>Magnoliopsida</taxon>
        <taxon>eudicotyledons</taxon>
        <taxon>Gunneridae</taxon>
        <taxon>Pentapetalae</taxon>
        <taxon>asterids</taxon>
        <taxon>lamiids</taxon>
        <taxon>Lamiales</taxon>
        <taxon>Pedaliaceae</taxon>
        <taxon>Sesamum</taxon>
    </lineage>
</organism>
<reference evidence="1" key="1">
    <citation type="submission" date="2020-06" db="EMBL/GenBank/DDBJ databases">
        <authorList>
            <person name="Li T."/>
            <person name="Hu X."/>
            <person name="Zhang T."/>
            <person name="Song X."/>
            <person name="Zhang H."/>
            <person name="Dai N."/>
            <person name="Sheng W."/>
            <person name="Hou X."/>
            <person name="Wei L."/>
        </authorList>
    </citation>
    <scope>NUCLEOTIDE SEQUENCE</scope>
    <source>
        <strain evidence="1">KEN1</strain>
        <tissue evidence="1">Leaf</tissue>
    </source>
</reference>
<comment type="caution">
    <text evidence="1">The sequence shown here is derived from an EMBL/GenBank/DDBJ whole genome shotgun (WGS) entry which is preliminary data.</text>
</comment>
<dbReference type="InterPro" id="IPR006553">
    <property type="entry name" value="Leu-rich_rpt_Cys-con_subtyp"/>
</dbReference>
<evidence type="ECO:0000313" key="1">
    <source>
        <dbReference type="EMBL" id="KAL0456027.1"/>
    </source>
</evidence>
<accession>A0AAW2XPF0</accession>
<dbReference type="InterPro" id="IPR032675">
    <property type="entry name" value="LRR_dom_sf"/>
</dbReference>
<dbReference type="SMART" id="SM00367">
    <property type="entry name" value="LRR_CC"/>
    <property type="match status" value="3"/>
</dbReference>
<protein>
    <submittedName>
        <fullName evidence="1">EIN3-binding F-box protein 2</fullName>
    </submittedName>
</protein>
<proteinExistence type="predicted"/>
<reference evidence="1" key="2">
    <citation type="journal article" date="2024" name="Plant">
        <title>Genomic evolution and insights into agronomic trait innovations of Sesamum species.</title>
        <authorList>
            <person name="Miao H."/>
            <person name="Wang L."/>
            <person name="Qu L."/>
            <person name="Liu H."/>
            <person name="Sun Y."/>
            <person name="Le M."/>
            <person name="Wang Q."/>
            <person name="Wei S."/>
            <person name="Zheng Y."/>
            <person name="Lin W."/>
            <person name="Duan Y."/>
            <person name="Cao H."/>
            <person name="Xiong S."/>
            <person name="Wang X."/>
            <person name="Wei L."/>
            <person name="Li C."/>
            <person name="Ma Q."/>
            <person name="Ju M."/>
            <person name="Zhao R."/>
            <person name="Li G."/>
            <person name="Mu C."/>
            <person name="Tian Q."/>
            <person name="Mei H."/>
            <person name="Zhang T."/>
            <person name="Gao T."/>
            <person name="Zhang H."/>
        </authorList>
    </citation>
    <scope>NUCLEOTIDE SEQUENCE</scope>
    <source>
        <strain evidence="1">KEN1</strain>
    </source>
</reference>
<dbReference type="SUPFAM" id="SSF52047">
    <property type="entry name" value="RNI-like"/>
    <property type="match status" value="1"/>
</dbReference>